<dbReference type="HOGENOM" id="CLU_018003_0_1_1"/>
<organism evidence="2 3">
    <name type="scientific">Piloderma croceum (strain F 1598)</name>
    <dbReference type="NCBI Taxonomy" id="765440"/>
    <lineage>
        <taxon>Eukaryota</taxon>
        <taxon>Fungi</taxon>
        <taxon>Dikarya</taxon>
        <taxon>Basidiomycota</taxon>
        <taxon>Agaricomycotina</taxon>
        <taxon>Agaricomycetes</taxon>
        <taxon>Agaricomycetidae</taxon>
        <taxon>Atheliales</taxon>
        <taxon>Atheliaceae</taxon>
        <taxon>Piloderma</taxon>
    </lineage>
</organism>
<evidence type="ECO:0000259" key="1">
    <source>
        <dbReference type="Pfam" id="PF01926"/>
    </source>
</evidence>
<dbReference type="GO" id="GO:0005525">
    <property type="term" value="F:GTP binding"/>
    <property type="evidence" value="ECO:0007669"/>
    <property type="project" value="InterPro"/>
</dbReference>
<dbReference type="AlphaFoldDB" id="A0A0C3EMW5"/>
<dbReference type="Pfam" id="PF01926">
    <property type="entry name" value="MMR_HSR1"/>
    <property type="match status" value="1"/>
</dbReference>
<evidence type="ECO:0000313" key="2">
    <source>
        <dbReference type="EMBL" id="KIM73935.1"/>
    </source>
</evidence>
<dbReference type="CDD" id="cd00882">
    <property type="entry name" value="Ras_like_GTPase"/>
    <property type="match status" value="1"/>
</dbReference>
<dbReference type="EMBL" id="KN833070">
    <property type="protein sequence ID" value="KIM73935.1"/>
    <property type="molecule type" value="Genomic_DNA"/>
</dbReference>
<dbReference type="InterPro" id="IPR006073">
    <property type="entry name" value="GTP-bd"/>
</dbReference>
<name>A0A0C3EMW5_PILCF</name>
<dbReference type="InterPro" id="IPR027417">
    <property type="entry name" value="P-loop_NTPase"/>
</dbReference>
<evidence type="ECO:0000313" key="3">
    <source>
        <dbReference type="Proteomes" id="UP000054166"/>
    </source>
</evidence>
<dbReference type="OrthoDB" id="8954335at2759"/>
<dbReference type="SUPFAM" id="SSF52540">
    <property type="entry name" value="P-loop containing nucleoside triphosphate hydrolases"/>
    <property type="match status" value="1"/>
</dbReference>
<protein>
    <recommendedName>
        <fullName evidence="1">G domain-containing protein</fullName>
    </recommendedName>
</protein>
<reference evidence="2 3" key="1">
    <citation type="submission" date="2014-04" db="EMBL/GenBank/DDBJ databases">
        <authorList>
            <consortium name="DOE Joint Genome Institute"/>
            <person name="Kuo A."/>
            <person name="Tarkka M."/>
            <person name="Buscot F."/>
            <person name="Kohler A."/>
            <person name="Nagy L.G."/>
            <person name="Floudas D."/>
            <person name="Copeland A."/>
            <person name="Barry K.W."/>
            <person name="Cichocki N."/>
            <person name="Veneault-Fourrey C."/>
            <person name="LaButti K."/>
            <person name="Lindquist E.A."/>
            <person name="Lipzen A."/>
            <person name="Lundell T."/>
            <person name="Morin E."/>
            <person name="Murat C."/>
            <person name="Sun H."/>
            <person name="Tunlid A."/>
            <person name="Henrissat B."/>
            <person name="Grigoriev I.V."/>
            <person name="Hibbett D.S."/>
            <person name="Martin F."/>
            <person name="Nordberg H.P."/>
            <person name="Cantor M.N."/>
            <person name="Hua S.X."/>
        </authorList>
    </citation>
    <scope>NUCLEOTIDE SEQUENCE [LARGE SCALE GENOMIC DNA]</scope>
    <source>
        <strain evidence="2 3">F 1598</strain>
    </source>
</reference>
<reference evidence="3" key="2">
    <citation type="submission" date="2015-01" db="EMBL/GenBank/DDBJ databases">
        <title>Evolutionary Origins and Diversification of the Mycorrhizal Mutualists.</title>
        <authorList>
            <consortium name="DOE Joint Genome Institute"/>
            <consortium name="Mycorrhizal Genomics Consortium"/>
            <person name="Kohler A."/>
            <person name="Kuo A."/>
            <person name="Nagy L.G."/>
            <person name="Floudas D."/>
            <person name="Copeland A."/>
            <person name="Barry K.W."/>
            <person name="Cichocki N."/>
            <person name="Veneault-Fourrey C."/>
            <person name="LaButti K."/>
            <person name="Lindquist E.A."/>
            <person name="Lipzen A."/>
            <person name="Lundell T."/>
            <person name="Morin E."/>
            <person name="Murat C."/>
            <person name="Riley R."/>
            <person name="Ohm R."/>
            <person name="Sun H."/>
            <person name="Tunlid A."/>
            <person name="Henrissat B."/>
            <person name="Grigoriev I.V."/>
            <person name="Hibbett D.S."/>
            <person name="Martin F."/>
        </authorList>
    </citation>
    <scope>NUCLEOTIDE SEQUENCE [LARGE SCALE GENOMIC DNA]</scope>
    <source>
        <strain evidence="3">F 1598</strain>
    </source>
</reference>
<sequence>MGPTGSGKSTFVATAAGQGFGAVGHGMMSHTASVQLTRVTHPTSKFPVVLVDTPGLGDTYKSDTETLSTIAEWLLKLFRKDVHLAAIIYLHRISDNRMTGSLLNNLKVFVGLCGQKAMPNVILATTMWSEAREATAVRREDELRSVFWRDLVADGCRIERFEDTHQSAWRIIGNISQKSSGIDVIIQEEMGRDGQKANETSAGQHANQPHVSKSFLAGLFGLFSRH</sequence>
<dbReference type="Gene3D" id="3.40.50.300">
    <property type="entry name" value="P-loop containing nucleotide triphosphate hydrolases"/>
    <property type="match status" value="1"/>
</dbReference>
<accession>A0A0C3EMW5</accession>
<proteinExistence type="predicted"/>
<feature type="domain" description="G" evidence="1">
    <location>
        <begin position="1"/>
        <end position="72"/>
    </location>
</feature>
<dbReference type="STRING" id="765440.A0A0C3EMW5"/>
<keyword evidence="3" id="KW-1185">Reference proteome</keyword>
<dbReference type="InParanoid" id="A0A0C3EMW5"/>
<gene>
    <name evidence="2" type="ORF">PILCRDRAFT_716400</name>
</gene>
<dbReference type="Proteomes" id="UP000054166">
    <property type="component" value="Unassembled WGS sequence"/>
</dbReference>